<protein>
    <submittedName>
        <fullName evidence="1">Uncharacterized protein</fullName>
    </submittedName>
</protein>
<name>D1PN74_9FIRM</name>
<organism evidence="1 2">
    <name type="scientific">Subdoligranulum variabile DSM 15176</name>
    <dbReference type="NCBI Taxonomy" id="411471"/>
    <lineage>
        <taxon>Bacteria</taxon>
        <taxon>Bacillati</taxon>
        <taxon>Bacillota</taxon>
        <taxon>Clostridia</taxon>
        <taxon>Eubacteriales</taxon>
        <taxon>Oscillospiraceae</taxon>
        <taxon>Subdoligranulum</taxon>
    </lineage>
</organism>
<dbReference type="AlphaFoldDB" id="D1PN74"/>
<evidence type="ECO:0000313" key="2">
    <source>
        <dbReference type="Proteomes" id="UP000003438"/>
    </source>
</evidence>
<proteinExistence type="predicted"/>
<comment type="caution">
    <text evidence="1">The sequence shown here is derived from an EMBL/GenBank/DDBJ whole genome shotgun (WGS) entry which is preliminary data.</text>
</comment>
<sequence>MFGLDAVDGILGPYFPAIDRTVRPGAEGVDVGAGRCAGISAAGIVGTRIPRINGAVVLGRCLFTGRIIGAGQGHAAVAAAGRARFVVGAAVGADGRMGSGLGFGAEFRFPLKTGSMLGLMHADADFLPAGAVVGGAAFGANDDVVIVGKSLFTDRTVISSVTCHVYVSSQ</sequence>
<dbReference type="STRING" id="411471.SUBVAR_05789"/>
<accession>D1PN74</accession>
<evidence type="ECO:0000313" key="1">
    <source>
        <dbReference type="EMBL" id="EFB76009.1"/>
    </source>
</evidence>
<dbReference type="HOGENOM" id="CLU_1569866_0_0_9"/>
<keyword evidence="2" id="KW-1185">Reference proteome</keyword>
<dbReference type="Proteomes" id="UP000003438">
    <property type="component" value="Unassembled WGS sequence"/>
</dbReference>
<gene>
    <name evidence="1" type="ORF">SUBVAR_05789</name>
</gene>
<reference evidence="1" key="1">
    <citation type="submission" date="2009-12" db="EMBL/GenBank/DDBJ databases">
        <authorList>
            <person name="Weinstock G."/>
            <person name="Sodergren E."/>
            <person name="Clifton S."/>
            <person name="Fulton L."/>
            <person name="Fulton B."/>
            <person name="Courtney L."/>
            <person name="Fronick C."/>
            <person name="Harrison M."/>
            <person name="Strong C."/>
            <person name="Farmer C."/>
            <person name="Delahaunty K."/>
            <person name="Markovic C."/>
            <person name="Hall O."/>
            <person name="Minx P."/>
            <person name="Tomlinson C."/>
            <person name="Mitreva M."/>
            <person name="Nelson J."/>
            <person name="Hou S."/>
            <person name="Wollam A."/>
            <person name="Pepin K.H."/>
            <person name="Johnson M."/>
            <person name="Bhonagiri V."/>
            <person name="Nash W.E."/>
            <person name="Warren W."/>
            <person name="Chinwalla A."/>
            <person name="Mardis E.R."/>
            <person name="Wilson R.K."/>
        </authorList>
    </citation>
    <scope>NUCLEOTIDE SEQUENCE [LARGE SCALE GENOMIC DNA]</scope>
    <source>
        <strain evidence="1">DSM 15176</strain>
    </source>
</reference>
<dbReference type="EMBL" id="ACBY02000023">
    <property type="protein sequence ID" value="EFB76009.1"/>
    <property type="molecule type" value="Genomic_DNA"/>
</dbReference>